<dbReference type="OrthoDB" id="269384at2759"/>
<dbReference type="PANTHER" id="PTHR12613">
    <property type="entry name" value="ERO1-RELATED"/>
    <property type="match status" value="1"/>
</dbReference>
<keyword evidence="10" id="KW-0249">Electron transport</keyword>
<dbReference type="GO" id="GO:0071949">
    <property type="term" value="F:FAD binding"/>
    <property type="evidence" value="ECO:0007669"/>
    <property type="project" value="InterPro"/>
</dbReference>
<dbReference type="AlphaFoldDB" id="A0A8S1IMH8"/>
<feature type="binding site" evidence="17">
    <location>
        <position position="215"/>
    </location>
    <ligand>
        <name>FAD</name>
        <dbReference type="ChEBI" id="CHEBI:57692"/>
    </ligand>
</feature>
<comment type="subunit">
    <text evidence="4">May function both as a monomer and a homodimer.</text>
</comment>
<name>A0A8S1IMH8_9CHLO</name>
<comment type="cofactor">
    <cofactor evidence="1 17">
        <name>FAD</name>
        <dbReference type="ChEBI" id="CHEBI:57692"/>
    </cofactor>
</comment>
<proteinExistence type="inferred from homology"/>
<dbReference type="GO" id="GO:0016972">
    <property type="term" value="F:thiol oxidase activity"/>
    <property type="evidence" value="ECO:0007669"/>
    <property type="project" value="InterPro"/>
</dbReference>
<dbReference type="SUPFAM" id="SSF110019">
    <property type="entry name" value="ERO1-like"/>
    <property type="match status" value="1"/>
</dbReference>
<evidence type="ECO:0000256" key="5">
    <source>
        <dbReference type="ARBA" id="ARBA00022448"/>
    </source>
</evidence>
<evidence type="ECO:0000256" key="1">
    <source>
        <dbReference type="ARBA" id="ARBA00001974"/>
    </source>
</evidence>
<evidence type="ECO:0000256" key="16">
    <source>
        <dbReference type="PIRSR" id="PIRSR017205-1"/>
    </source>
</evidence>
<evidence type="ECO:0000256" key="13">
    <source>
        <dbReference type="ARBA" id="ARBA00023157"/>
    </source>
</evidence>
<feature type="binding site" evidence="17">
    <location>
        <position position="260"/>
    </location>
    <ligand>
        <name>FAD</name>
        <dbReference type="ChEBI" id="CHEBI:57692"/>
    </ligand>
</feature>
<keyword evidence="14" id="KW-0325">Glycoprotein</keyword>
<dbReference type="PANTHER" id="PTHR12613:SF0">
    <property type="entry name" value="ERO1-LIKE PROTEIN"/>
    <property type="match status" value="1"/>
</dbReference>
<accession>A0A8S1IMH8</accession>
<evidence type="ECO:0000256" key="3">
    <source>
        <dbReference type="ARBA" id="ARBA00008277"/>
    </source>
</evidence>
<evidence type="ECO:0000256" key="15">
    <source>
        <dbReference type="ARBA" id="ARBA00023284"/>
    </source>
</evidence>
<keyword evidence="6" id="KW-0285">Flavoprotein</keyword>
<evidence type="ECO:0000256" key="18">
    <source>
        <dbReference type="PIRSR" id="PIRSR017205-3"/>
    </source>
</evidence>
<evidence type="ECO:0008006" key="21">
    <source>
        <dbReference type="Google" id="ProtNLM"/>
    </source>
</evidence>
<keyword evidence="7" id="KW-0732">Signal</keyword>
<evidence type="ECO:0000256" key="2">
    <source>
        <dbReference type="ARBA" id="ARBA00004367"/>
    </source>
</evidence>
<evidence type="ECO:0000313" key="19">
    <source>
        <dbReference type="EMBL" id="CAD7695908.1"/>
    </source>
</evidence>
<keyword evidence="9 17" id="KW-0274">FAD</keyword>
<dbReference type="EMBL" id="CAJHUC010000405">
    <property type="protein sequence ID" value="CAD7695908.1"/>
    <property type="molecule type" value="Genomic_DNA"/>
</dbReference>
<comment type="subcellular location">
    <subcellularLocation>
        <location evidence="2">Endoplasmic reticulum membrane</location>
        <topology evidence="2">Peripheral membrane protein</topology>
        <orientation evidence="2">Lumenal side</orientation>
    </subcellularLocation>
</comment>
<sequence>MLGRSAAAGILCAVLAVSLGGLWYRDGIRSSLIDQDLGFWTSLVPFVASNASNCSCQADGDAEQGVGSCRLRGTVNDCCCDYETVNRVNQEHLHPVVSELVKTAYFRYFKVNLNCDCPLWPDEGMCSMETCSVCECEDGEVPEPWTEAERKHPLGCNTTVIQNEFQVDKTVDPNVKELLVNLPGWRGFNNPWMAEDEKETEYFYINLLANPERFTGYKGEHTQRVWKAVYSQSCFTGSTNPGEDECTEKRIFYRLISGLHSSITAHIAKEYLIDEERGIWGPNLDLFYWGLGRPELKSRVENLYFAFLFVLRAAMKTGPLLDRTEYNTGLPEEDKRAQELMHLLANHPSLQQACPVPFDEGRLWKGDEGPDLKATLMTSFRNITRIMDCVGCEKCKLWGKVQTLGLATALKILFHESDCGSSGSNDTAPLILERNEIISLVNLLERLSQSVETYRVLSAKLEEREKGSARVDAAAAT</sequence>
<keyword evidence="8" id="KW-0256">Endoplasmic reticulum</keyword>
<evidence type="ECO:0000256" key="4">
    <source>
        <dbReference type="ARBA" id="ARBA00011802"/>
    </source>
</evidence>
<keyword evidence="13 18" id="KW-1015">Disulfide bond</keyword>
<dbReference type="GO" id="GO:0034975">
    <property type="term" value="P:protein folding in endoplasmic reticulum"/>
    <property type="evidence" value="ECO:0007669"/>
    <property type="project" value="InterPro"/>
</dbReference>
<organism evidence="19 20">
    <name type="scientific">Ostreobium quekettii</name>
    <dbReference type="NCBI Taxonomy" id="121088"/>
    <lineage>
        <taxon>Eukaryota</taxon>
        <taxon>Viridiplantae</taxon>
        <taxon>Chlorophyta</taxon>
        <taxon>core chlorophytes</taxon>
        <taxon>Ulvophyceae</taxon>
        <taxon>TCBD clade</taxon>
        <taxon>Bryopsidales</taxon>
        <taxon>Ostreobineae</taxon>
        <taxon>Ostreobiaceae</taxon>
        <taxon>Ostreobium</taxon>
    </lineage>
</organism>
<comment type="similarity">
    <text evidence="3">Belongs to the EROs family.</text>
</comment>
<evidence type="ECO:0000256" key="12">
    <source>
        <dbReference type="ARBA" id="ARBA00023136"/>
    </source>
</evidence>
<dbReference type="Pfam" id="PF04137">
    <property type="entry name" value="ERO1"/>
    <property type="match status" value="1"/>
</dbReference>
<evidence type="ECO:0000313" key="20">
    <source>
        <dbReference type="Proteomes" id="UP000708148"/>
    </source>
</evidence>
<evidence type="ECO:0000256" key="14">
    <source>
        <dbReference type="ARBA" id="ARBA00023180"/>
    </source>
</evidence>
<evidence type="ECO:0000256" key="17">
    <source>
        <dbReference type="PIRSR" id="PIRSR017205-2"/>
    </source>
</evidence>
<dbReference type="GO" id="GO:0015035">
    <property type="term" value="F:protein-disulfide reductase activity"/>
    <property type="evidence" value="ECO:0007669"/>
    <property type="project" value="InterPro"/>
</dbReference>
<keyword evidence="15" id="KW-0676">Redox-active center</keyword>
<protein>
    <recommendedName>
        <fullName evidence="21">Endoplasmic reticulum oxidoreductin 1</fullName>
    </recommendedName>
</protein>
<feature type="active site" description="Nucleophile" evidence="16">
    <location>
        <position position="392"/>
    </location>
</feature>
<dbReference type="Proteomes" id="UP000708148">
    <property type="component" value="Unassembled WGS sequence"/>
</dbReference>
<keyword evidence="12" id="KW-0472">Membrane</keyword>
<reference evidence="19" key="1">
    <citation type="submission" date="2020-12" db="EMBL/GenBank/DDBJ databases">
        <authorList>
            <person name="Iha C."/>
        </authorList>
    </citation>
    <scope>NUCLEOTIDE SEQUENCE</scope>
</reference>
<evidence type="ECO:0000256" key="11">
    <source>
        <dbReference type="ARBA" id="ARBA00023002"/>
    </source>
</evidence>
<keyword evidence="20" id="KW-1185">Reference proteome</keyword>
<dbReference type="InterPro" id="IPR037192">
    <property type="entry name" value="ERO1-like_sf"/>
</dbReference>
<feature type="binding site" evidence="17">
    <location>
        <position position="213"/>
    </location>
    <ligand>
        <name>FAD</name>
        <dbReference type="ChEBI" id="CHEBI:57692"/>
    </ligand>
</feature>
<evidence type="ECO:0000256" key="8">
    <source>
        <dbReference type="ARBA" id="ARBA00022824"/>
    </source>
</evidence>
<evidence type="ECO:0000256" key="6">
    <source>
        <dbReference type="ARBA" id="ARBA00022630"/>
    </source>
</evidence>
<keyword evidence="5" id="KW-0813">Transport</keyword>
<evidence type="ECO:0000256" key="10">
    <source>
        <dbReference type="ARBA" id="ARBA00022982"/>
    </source>
</evidence>
<feature type="binding site" evidence="17">
    <location>
        <position position="226"/>
    </location>
    <ligand>
        <name>FAD</name>
        <dbReference type="ChEBI" id="CHEBI:57692"/>
    </ligand>
</feature>
<keyword evidence="11" id="KW-0560">Oxidoreductase</keyword>
<feature type="active site" evidence="16">
    <location>
        <position position="395"/>
    </location>
</feature>
<feature type="disulfide bond" description="Redox-active" evidence="18">
    <location>
        <begin position="392"/>
        <end position="395"/>
    </location>
</feature>
<dbReference type="PIRSF" id="PIRSF017205">
    <property type="entry name" value="ERO1"/>
    <property type="match status" value="1"/>
</dbReference>
<feature type="binding site" evidence="17">
    <location>
        <position position="257"/>
    </location>
    <ligand>
        <name>FAD</name>
        <dbReference type="ChEBI" id="CHEBI:57692"/>
    </ligand>
</feature>
<dbReference type="GO" id="GO:0005789">
    <property type="term" value="C:endoplasmic reticulum membrane"/>
    <property type="evidence" value="ECO:0007669"/>
    <property type="project" value="UniProtKB-SubCell"/>
</dbReference>
<feature type="disulfide bond" description="Redox-active" evidence="18">
    <location>
        <begin position="126"/>
        <end position="131"/>
    </location>
</feature>
<comment type="caution">
    <text evidence="19">The sequence shown here is derived from an EMBL/GenBank/DDBJ whole genome shotgun (WGS) entry which is preliminary data.</text>
</comment>
<gene>
    <name evidence="19" type="ORF">OSTQU699_LOCUS1269</name>
</gene>
<evidence type="ECO:0000256" key="7">
    <source>
        <dbReference type="ARBA" id="ARBA00022729"/>
    </source>
</evidence>
<dbReference type="InterPro" id="IPR007266">
    <property type="entry name" value="Ero1"/>
</dbReference>
<evidence type="ECO:0000256" key="9">
    <source>
        <dbReference type="ARBA" id="ARBA00022827"/>
    </source>
</evidence>